<sequence length="319" mass="36634">METSAEQAEEIEALIAIYDQDFIVIDEANRIYEIRICHQSDSWWSATLQVLLPPQYPDRVPPVFEIHSAWMSDADMFEASDLLYTIYREHQGQIIIYQWVEALRTFIDKKFNDQEPIDAKGSRSDVSLKYHGENIKLSETIEDGDSEKDQTANLSCNGEDALKLIRSERSDLCPEITHGEPFTDRKSTFQAHLAHVIILDQVSGVLQELKKNRKVNNATHNVMAYRIFCKDRNCFLQDCDDDGEAAAGSRLLHLLQILNVRDVVVVVTRWYGGILLGPDRFKHYNNCARNLMKDAGLIDISPQFKESKLKSRFKPGKRQ</sequence>
<dbReference type="InterPro" id="IPR001498">
    <property type="entry name" value="Impact_N"/>
</dbReference>
<evidence type="ECO:0000256" key="2">
    <source>
        <dbReference type="ARBA" id="ARBA00007665"/>
    </source>
</evidence>
<dbReference type="STRING" id="46731.A0A3M6ULL6"/>
<dbReference type="InterPro" id="IPR006575">
    <property type="entry name" value="RWD_dom"/>
</dbReference>
<dbReference type="PROSITE" id="PS00910">
    <property type="entry name" value="UPF0029"/>
    <property type="match status" value="1"/>
</dbReference>
<evidence type="ECO:0000256" key="3">
    <source>
        <dbReference type="ARBA" id="ARBA00022490"/>
    </source>
</evidence>
<dbReference type="OMA" id="FRHICNL"/>
<evidence type="ECO:0000256" key="4">
    <source>
        <dbReference type="ARBA" id="ARBA00022491"/>
    </source>
</evidence>
<dbReference type="InterPro" id="IPR023582">
    <property type="entry name" value="Impact"/>
</dbReference>
<feature type="domain" description="RWD" evidence="7">
    <location>
        <begin position="9"/>
        <end position="110"/>
    </location>
</feature>
<comment type="subcellular location">
    <subcellularLocation>
        <location evidence="1">Cytoplasm</location>
    </subcellularLocation>
</comment>
<keyword evidence="5" id="KW-0810">Translation regulation</keyword>
<dbReference type="Gene3D" id="3.10.110.10">
    <property type="entry name" value="Ubiquitin Conjugating Enzyme"/>
    <property type="match status" value="1"/>
</dbReference>
<dbReference type="InterPro" id="IPR020569">
    <property type="entry name" value="UPF0029_Impact_CS"/>
</dbReference>
<organism evidence="8 9">
    <name type="scientific">Pocillopora damicornis</name>
    <name type="common">Cauliflower coral</name>
    <name type="synonym">Millepora damicornis</name>
    <dbReference type="NCBI Taxonomy" id="46731"/>
    <lineage>
        <taxon>Eukaryota</taxon>
        <taxon>Metazoa</taxon>
        <taxon>Cnidaria</taxon>
        <taxon>Anthozoa</taxon>
        <taxon>Hexacorallia</taxon>
        <taxon>Scleractinia</taxon>
        <taxon>Astrocoeniina</taxon>
        <taxon>Pocilloporidae</taxon>
        <taxon>Pocillopora</taxon>
    </lineage>
</organism>
<keyword evidence="9" id="KW-1185">Reference proteome</keyword>
<dbReference type="PANTHER" id="PTHR16301">
    <property type="entry name" value="IMPACT-RELATED"/>
    <property type="match status" value="1"/>
</dbReference>
<comment type="caution">
    <text evidence="8">The sequence shown here is derived from an EMBL/GenBank/DDBJ whole genome shotgun (WGS) entry which is preliminary data.</text>
</comment>
<keyword evidence="4" id="KW-0678">Repressor</keyword>
<comment type="similarity">
    <text evidence="2">Belongs to the IMPACT family.</text>
</comment>
<dbReference type="InterPro" id="IPR020568">
    <property type="entry name" value="Ribosomal_Su5_D2-typ_SF"/>
</dbReference>
<dbReference type="InterPro" id="IPR036956">
    <property type="entry name" value="Impact_N_sf"/>
</dbReference>
<dbReference type="GO" id="GO:0140469">
    <property type="term" value="P:GCN2-mediated signaling"/>
    <property type="evidence" value="ECO:0007669"/>
    <property type="project" value="TreeGrafter"/>
</dbReference>
<dbReference type="Pfam" id="PF01205">
    <property type="entry name" value="Impact_N"/>
    <property type="match status" value="1"/>
</dbReference>
<evidence type="ECO:0000256" key="1">
    <source>
        <dbReference type="ARBA" id="ARBA00004496"/>
    </source>
</evidence>
<name>A0A3M6ULL6_POCDA</name>
<dbReference type="OrthoDB" id="69641at2759"/>
<evidence type="ECO:0000256" key="5">
    <source>
        <dbReference type="ARBA" id="ARBA00022845"/>
    </source>
</evidence>
<dbReference type="CDD" id="cd23821">
    <property type="entry name" value="RWD_IMPACT"/>
    <property type="match status" value="1"/>
</dbReference>
<protein>
    <recommendedName>
        <fullName evidence="7">RWD domain-containing protein</fullName>
    </recommendedName>
</protein>
<dbReference type="EMBL" id="RCHS01001261">
    <property type="protein sequence ID" value="RMX54434.1"/>
    <property type="molecule type" value="Genomic_DNA"/>
</dbReference>
<keyword evidence="3" id="KW-0963">Cytoplasm</keyword>
<dbReference type="SUPFAM" id="SSF54211">
    <property type="entry name" value="Ribosomal protein S5 domain 2-like"/>
    <property type="match status" value="1"/>
</dbReference>
<dbReference type="SMART" id="SM00591">
    <property type="entry name" value="RWD"/>
    <property type="match status" value="1"/>
</dbReference>
<dbReference type="PANTHER" id="PTHR16301:SF25">
    <property type="entry name" value="PROTEIN IMPACT"/>
    <property type="match status" value="1"/>
</dbReference>
<dbReference type="SUPFAM" id="SSF54495">
    <property type="entry name" value="UBC-like"/>
    <property type="match status" value="1"/>
</dbReference>
<proteinExistence type="inferred from homology"/>
<gene>
    <name evidence="8" type="ORF">pdam_00018351</name>
</gene>
<dbReference type="AlphaFoldDB" id="A0A3M6ULL6"/>
<dbReference type="Pfam" id="PF05773">
    <property type="entry name" value="RWD"/>
    <property type="match status" value="1"/>
</dbReference>
<evidence type="ECO:0000259" key="7">
    <source>
        <dbReference type="PROSITE" id="PS50908"/>
    </source>
</evidence>
<dbReference type="PROSITE" id="PS50908">
    <property type="entry name" value="RWD"/>
    <property type="match status" value="1"/>
</dbReference>
<evidence type="ECO:0000313" key="9">
    <source>
        <dbReference type="Proteomes" id="UP000275408"/>
    </source>
</evidence>
<dbReference type="Gene3D" id="3.30.230.30">
    <property type="entry name" value="Impact, N-terminal domain"/>
    <property type="match status" value="1"/>
</dbReference>
<dbReference type="GO" id="GO:0006446">
    <property type="term" value="P:regulation of translational initiation"/>
    <property type="evidence" value="ECO:0007669"/>
    <property type="project" value="TreeGrafter"/>
</dbReference>
<evidence type="ECO:0000313" key="8">
    <source>
        <dbReference type="EMBL" id="RMX54434.1"/>
    </source>
</evidence>
<dbReference type="Proteomes" id="UP000275408">
    <property type="component" value="Unassembled WGS sequence"/>
</dbReference>
<reference evidence="8 9" key="1">
    <citation type="journal article" date="2018" name="Sci. Rep.">
        <title>Comparative analysis of the Pocillopora damicornis genome highlights role of immune system in coral evolution.</title>
        <authorList>
            <person name="Cunning R."/>
            <person name="Bay R.A."/>
            <person name="Gillette P."/>
            <person name="Baker A.C."/>
            <person name="Traylor-Knowles N."/>
        </authorList>
    </citation>
    <scope>NUCLEOTIDE SEQUENCE [LARGE SCALE GENOMIC DNA]</scope>
    <source>
        <strain evidence="8">RSMAS</strain>
        <tissue evidence="8">Whole animal</tissue>
    </source>
</reference>
<dbReference type="InterPro" id="IPR016135">
    <property type="entry name" value="UBQ-conjugating_enzyme/RWD"/>
</dbReference>
<accession>A0A3M6ULL6</accession>
<dbReference type="GO" id="GO:0005737">
    <property type="term" value="C:cytoplasm"/>
    <property type="evidence" value="ECO:0007669"/>
    <property type="project" value="UniProtKB-SubCell"/>
</dbReference>
<evidence type="ECO:0000256" key="6">
    <source>
        <dbReference type="ARBA" id="ARBA00023016"/>
    </source>
</evidence>
<keyword evidence="6" id="KW-0346">Stress response</keyword>